<comment type="similarity">
    <text evidence="2">Belongs to the GPLD1 family.</text>
</comment>
<evidence type="ECO:0000256" key="8">
    <source>
        <dbReference type="ARBA" id="ARBA00022801"/>
    </source>
</evidence>
<dbReference type="InterPro" id="IPR001028">
    <property type="entry name" value="Gprt_PLipase_D"/>
</dbReference>
<dbReference type="InterPro" id="IPR029002">
    <property type="entry name" value="PLPC/GPLD1"/>
</dbReference>
<dbReference type="PRINTS" id="PR00718">
    <property type="entry name" value="PHPHLIPASED"/>
</dbReference>
<evidence type="ECO:0000256" key="5">
    <source>
        <dbReference type="ARBA" id="ARBA00022525"/>
    </source>
</evidence>
<dbReference type="PANTHER" id="PTHR23221">
    <property type="entry name" value="GLYCOSYLPHOSPHATIDYLINOSITOL PHOSPHOLIPASE D"/>
    <property type="match status" value="1"/>
</dbReference>
<feature type="repeat" description="FG-GAP" evidence="12">
    <location>
        <begin position="410"/>
        <end position="472"/>
    </location>
</feature>
<feature type="compositionally biased region" description="Polar residues" evidence="13">
    <location>
        <begin position="292"/>
        <end position="316"/>
    </location>
</feature>
<evidence type="ECO:0000256" key="10">
    <source>
        <dbReference type="ARBA" id="ARBA00029753"/>
    </source>
</evidence>
<dbReference type="GO" id="GO:0004621">
    <property type="term" value="F:glycosylphosphatidylinositol phospholipase D activity"/>
    <property type="evidence" value="ECO:0007669"/>
    <property type="project" value="UniProtKB-EC"/>
</dbReference>
<dbReference type="GO" id="GO:0031012">
    <property type="term" value="C:extracellular matrix"/>
    <property type="evidence" value="ECO:0007669"/>
    <property type="project" value="TreeGrafter"/>
</dbReference>
<evidence type="ECO:0000259" key="14">
    <source>
        <dbReference type="Pfam" id="PF00882"/>
    </source>
</evidence>
<keyword evidence="7" id="KW-0677">Repeat</keyword>
<evidence type="ECO:0000256" key="2">
    <source>
        <dbReference type="ARBA" id="ARBA00008652"/>
    </source>
</evidence>
<keyword evidence="5" id="KW-0964">Secreted</keyword>
<evidence type="ECO:0000256" key="7">
    <source>
        <dbReference type="ARBA" id="ARBA00022737"/>
    </source>
</evidence>
<reference evidence="15" key="1">
    <citation type="submission" date="2022-07" db="EMBL/GenBank/DDBJ databases">
        <title>Phylogenomic reconstructions and comparative analyses of Kickxellomycotina fungi.</title>
        <authorList>
            <person name="Reynolds N.K."/>
            <person name="Stajich J.E."/>
            <person name="Barry K."/>
            <person name="Grigoriev I.V."/>
            <person name="Crous P."/>
            <person name="Smith M.E."/>
        </authorList>
    </citation>
    <scope>NUCLEOTIDE SEQUENCE</scope>
    <source>
        <strain evidence="15">NBRC 100468</strain>
    </source>
</reference>
<dbReference type="InterPro" id="IPR028994">
    <property type="entry name" value="Integrin_alpha_N"/>
</dbReference>
<dbReference type="SMART" id="SM00191">
    <property type="entry name" value="Int_alpha"/>
    <property type="match status" value="4"/>
</dbReference>
<dbReference type="AlphaFoldDB" id="A0A9W8A5Z0"/>
<dbReference type="SUPFAM" id="SSF69318">
    <property type="entry name" value="Integrin alpha N-terminal domain"/>
    <property type="match status" value="1"/>
</dbReference>
<evidence type="ECO:0000313" key="15">
    <source>
        <dbReference type="EMBL" id="KAJ1918940.1"/>
    </source>
</evidence>
<organism evidence="15 16">
    <name type="scientific">Mycoemilia scoparia</name>
    <dbReference type="NCBI Taxonomy" id="417184"/>
    <lineage>
        <taxon>Eukaryota</taxon>
        <taxon>Fungi</taxon>
        <taxon>Fungi incertae sedis</taxon>
        <taxon>Zoopagomycota</taxon>
        <taxon>Kickxellomycotina</taxon>
        <taxon>Kickxellomycetes</taxon>
        <taxon>Kickxellales</taxon>
        <taxon>Kickxellaceae</taxon>
        <taxon>Mycoemilia</taxon>
    </lineage>
</organism>
<dbReference type="EMBL" id="JANBPU010000035">
    <property type="protein sequence ID" value="KAJ1918940.1"/>
    <property type="molecule type" value="Genomic_DNA"/>
</dbReference>
<feature type="region of interest" description="Disordered" evidence="13">
    <location>
        <begin position="286"/>
        <end position="316"/>
    </location>
</feature>
<dbReference type="EC" id="3.1.4.50" evidence="3"/>
<dbReference type="Gene3D" id="2.130.10.130">
    <property type="entry name" value="Integrin alpha, N-terminal"/>
    <property type="match status" value="2"/>
</dbReference>
<evidence type="ECO:0000256" key="4">
    <source>
        <dbReference type="ARBA" id="ARBA00015988"/>
    </source>
</evidence>
<gene>
    <name evidence="15" type="ORF">H4219_002296</name>
</gene>
<evidence type="ECO:0000256" key="13">
    <source>
        <dbReference type="SAM" id="MobiDB-lite"/>
    </source>
</evidence>
<accession>A0A9W8A5Z0</accession>
<keyword evidence="9" id="KW-0325">Glycoprotein</keyword>
<keyword evidence="6" id="KW-0732">Signal</keyword>
<dbReference type="OrthoDB" id="5317514at2759"/>
<evidence type="ECO:0000313" key="16">
    <source>
        <dbReference type="Proteomes" id="UP001150538"/>
    </source>
</evidence>
<comment type="caution">
    <text evidence="15">The sequence shown here is derived from an EMBL/GenBank/DDBJ whole genome shotgun (WGS) entry which is preliminary data.</text>
</comment>
<proteinExistence type="inferred from homology"/>
<evidence type="ECO:0000256" key="9">
    <source>
        <dbReference type="ARBA" id="ARBA00023180"/>
    </source>
</evidence>
<dbReference type="PROSITE" id="PS51470">
    <property type="entry name" value="FG_GAP"/>
    <property type="match status" value="2"/>
</dbReference>
<evidence type="ECO:0000256" key="3">
    <source>
        <dbReference type="ARBA" id="ARBA00012284"/>
    </source>
</evidence>
<dbReference type="PANTHER" id="PTHR23221:SF7">
    <property type="entry name" value="PHOSPHATIDYLINOSITOL-GLYCAN-SPECIFIC PHOSPHOLIPASE D"/>
    <property type="match status" value="1"/>
</dbReference>
<evidence type="ECO:0000256" key="12">
    <source>
        <dbReference type="PROSITE-ProRule" id="PRU00803"/>
    </source>
</evidence>
<protein>
    <recommendedName>
        <fullName evidence="4">Phosphatidylinositol-glycan-specific phospholipase D</fullName>
        <ecNumber evidence="3">3.1.4.50</ecNumber>
    </recommendedName>
    <alternativeName>
        <fullName evidence="10">Glycosyl-phosphatidylinositol-specific phospholipase D</fullName>
    </alternativeName>
</protein>
<evidence type="ECO:0000256" key="1">
    <source>
        <dbReference type="ARBA" id="ARBA00004613"/>
    </source>
</evidence>
<comment type="subcellular location">
    <subcellularLocation>
        <location evidence="1">Secreted</location>
    </subcellularLocation>
</comment>
<comment type="catalytic activity">
    <reaction evidence="11">
        <text>a 6-(alpha-D-glucosaminyl)-1-(1,2-diacyl-sn-glycero-3-phospho)-1D-myo-inositol + H2O = 6-(alpha-D-glucosaminyl)-1D-myo-inositol + a 1,2-diacyl-sn-glycero-3-phosphate + H(+)</text>
        <dbReference type="Rhea" id="RHEA:10832"/>
        <dbReference type="ChEBI" id="CHEBI:15377"/>
        <dbReference type="ChEBI" id="CHEBI:15378"/>
        <dbReference type="ChEBI" id="CHEBI:57997"/>
        <dbReference type="ChEBI" id="CHEBI:58608"/>
        <dbReference type="ChEBI" id="CHEBI:58700"/>
        <dbReference type="EC" id="3.1.4.50"/>
    </reaction>
</comment>
<dbReference type="Pfam" id="PF01839">
    <property type="entry name" value="FG-GAP"/>
    <property type="match status" value="2"/>
</dbReference>
<dbReference type="InterPro" id="IPR013519">
    <property type="entry name" value="Int_alpha_beta-p"/>
</dbReference>
<dbReference type="InterPro" id="IPR013517">
    <property type="entry name" value="FG-GAP"/>
</dbReference>
<dbReference type="Proteomes" id="UP001150538">
    <property type="component" value="Unassembled WGS sequence"/>
</dbReference>
<keyword evidence="16" id="KW-1185">Reference proteome</keyword>
<name>A0A9W8A5Z0_9FUNG</name>
<evidence type="ECO:0000256" key="11">
    <source>
        <dbReference type="ARBA" id="ARBA00093237"/>
    </source>
</evidence>
<sequence length="817" mass="90624">MLWIPPLSMRWAFRGYGCFGKDDEAEAAHWTPFLEAGVKLLRKKYQKPYNEQAETLVAFLFGVASHQVSDELWHSINLQEGIMRVMANSGFDHKFSKAHDLLDVGGDFAIRHMDSLNYLHGSWTVPIADVVEIYKMLGQSPSLIAIELCMARQFYALEAVKRFGNDLFPMYASKSPILTEDLEDYILGGITSMTTQTHRCWSFLVDWLDDGDFTKKCLFDDSKAKPMNATRSSLRSGRQNVADKIIDATQGLGEISLPKTEYDEDTCLMHISINGKAESEIAHGKFQHQKQKYFTPQKNNQPKTNRYNPQNDTSEASGCETIDKQFATIRNVYTTQPYSGFGHSIAMGDFDGTGSIDLAVSAPLWTSSDNGRHGAVFVMKRVDNVYMMSQQDVLDLADLVITPPRLSLTNKNENNSRDNNEFPGFGSSLTVVDINKDGIDDLVIGSDRAMDLSDESNGKVYIHLGRRGVGLSSAPDIVIDSLSLSRKNHNGWSNIDRVKVGGQLFSEDINGDGYPDLVIGSPLNSKDRKIQVGHMFVYLSKPGIGSEDSNLRPDIVLRSPDPTPYEWFGTSIKAIPMPSKQEQLVLVGAPGREGSKSDTYTPLSGQIYAFRVINDTNVVPTFSLEGSEPLRQLGSLIYSWIDPDTSTPLTIFSSPTIADPGTTANGPAIPKDPPIPGWQAGDVRIMDQSRWLEDIKSRVGGNGAAFTKGIDEFEALTTWLHGKKSPGHFGRSLAGTPNGLWIGEPLSNKEQGRVYYWNSLINELQCFAPPEDVGQGRFGRNVLYRQNKHDLSKTVVISTPHDSRFSRLSGSIYILQT</sequence>
<evidence type="ECO:0000256" key="6">
    <source>
        <dbReference type="ARBA" id="ARBA00022729"/>
    </source>
</evidence>
<dbReference type="GO" id="GO:0005615">
    <property type="term" value="C:extracellular space"/>
    <property type="evidence" value="ECO:0007669"/>
    <property type="project" value="TreeGrafter"/>
</dbReference>
<dbReference type="Pfam" id="PF00882">
    <property type="entry name" value="Zn_dep_PLPC"/>
    <property type="match status" value="1"/>
</dbReference>
<feature type="repeat" description="FG-GAP" evidence="12">
    <location>
        <begin position="327"/>
        <end position="388"/>
    </location>
</feature>
<keyword evidence="8" id="KW-0378">Hydrolase</keyword>
<feature type="domain" description="Phospholipase C/D" evidence="14">
    <location>
        <begin position="22"/>
        <end position="122"/>
    </location>
</feature>